<dbReference type="InterPro" id="IPR009097">
    <property type="entry name" value="Cyclic_Pdiesterase"/>
</dbReference>
<dbReference type="AlphaFoldDB" id="A0A2P7AQH5"/>
<evidence type="ECO:0000313" key="2">
    <source>
        <dbReference type="Proteomes" id="UP000241764"/>
    </source>
</evidence>
<dbReference type="SUPFAM" id="SSF55144">
    <property type="entry name" value="LigT-like"/>
    <property type="match status" value="1"/>
</dbReference>
<proteinExistence type="predicted"/>
<evidence type="ECO:0008006" key="3">
    <source>
        <dbReference type="Google" id="ProtNLM"/>
    </source>
</evidence>
<protein>
    <recommendedName>
        <fullName evidence="3">Phosphonate metabolism protein</fullName>
    </recommendedName>
</protein>
<gene>
    <name evidence="1" type="ORF">CU103_29130</name>
</gene>
<evidence type="ECO:0000313" key="1">
    <source>
        <dbReference type="EMBL" id="PSH56472.1"/>
    </source>
</evidence>
<dbReference type="EMBL" id="PGGM01000021">
    <property type="protein sequence ID" value="PSH56472.1"/>
    <property type="molecule type" value="Genomic_DNA"/>
</dbReference>
<organism evidence="1 2">
    <name type="scientific">Phyllobacterium sophorae</name>
    <dbReference type="NCBI Taxonomy" id="1520277"/>
    <lineage>
        <taxon>Bacteria</taxon>
        <taxon>Pseudomonadati</taxon>
        <taxon>Pseudomonadota</taxon>
        <taxon>Alphaproteobacteria</taxon>
        <taxon>Hyphomicrobiales</taxon>
        <taxon>Phyllobacteriaceae</taxon>
        <taxon>Phyllobacterium</taxon>
    </lineage>
</organism>
<dbReference type="Proteomes" id="UP000241764">
    <property type="component" value="Unassembled WGS sequence"/>
</dbReference>
<comment type="caution">
    <text evidence="1">The sequence shown here is derived from an EMBL/GenBank/DDBJ whole genome shotgun (WGS) entry which is preliminary data.</text>
</comment>
<dbReference type="Pfam" id="PF06299">
    <property type="entry name" value="DUF1045"/>
    <property type="match status" value="1"/>
</dbReference>
<dbReference type="Gene3D" id="3.90.1140.10">
    <property type="entry name" value="Cyclic phosphodiesterase"/>
    <property type="match status" value="1"/>
</dbReference>
<name>A0A2P7AQH5_9HYPH</name>
<sequence>MTGQGGDRRYALYYAPAPTHPLSRAAALWLGRDPFDPNTPVPKKQTEADRALTAEPQRYGFHATLKPPFRLAPGKSRQELETAIQQFAQRRPPCPIGPLRVTALGKFFTLAPINTTPYLRSFATRVVSEFDRFRAPLTAQDLQRRLKSSLDEAEMTNLVQWGYPYVFDRFQFHMTLTGPVSAEDREGVKTRLKRQFGPLLDEDFLVDAITLFEQEGPHADFVATSRFAFREMQLEGSVNDR</sequence>
<dbReference type="PIRSF" id="PIRSF033328">
    <property type="entry name" value="Phest_Mll4975"/>
    <property type="match status" value="1"/>
</dbReference>
<dbReference type="NCBIfam" id="TIGR03223">
    <property type="entry name" value="Phn_opern_protn"/>
    <property type="match status" value="1"/>
</dbReference>
<keyword evidence="2" id="KW-1185">Reference proteome</keyword>
<dbReference type="OrthoDB" id="4954742at2"/>
<accession>A0A2P7AQH5</accession>
<reference evidence="2" key="1">
    <citation type="submission" date="2017-11" db="EMBL/GenBank/DDBJ databases">
        <authorList>
            <person name="Kuznetsova I."/>
            <person name="Sazanova A."/>
            <person name="Chirak E."/>
            <person name="Safronova V."/>
            <person name="Willems A."/>
        </authorList>
    </citation>
    <scope>NUCLEOTIDE SEQUENCE [LARGE SCALE GENOMIC DNA]</scope>
    <source>
        <strain evidence="2">CCBAU 03422</strain>
    </source>
</reference>
<dbReference type="InterPro" id="IPR009389">
    <property type="entry name" value="DUF1045"/>
</dbReference>
<dbReference type="RefSeq" id="WP_106667533.1">
    <property type="nucleotide sequence ID" value="NZ_PGGM01000021.1"/>
</dbReference>